<protein>
    <recommendedName>
        <fullName evidence="6 19">Adenosylcobinamide-GDP ribazoletransferase</fullName>
        <ecNumber evidence="5 19">2.7.8.26</ecNumber>
    </recommendedName>
    <alternativeName>
        <fullName evidence="16 19">Cobalamin synthase</fullName>
    </alternativeName>
    <alternativeName>
        <fullName evidence="15 19">Cobalamin-5'-phosphate synthase</fullName>
    </alternativeName>
</protein>
<evidence type="ECO:0000256" key="16">
    <source>
        <dbReference type="ARBA" id="ARBA00032853"/>
    </source>
</evidence>
<dbReference type="HAMAP" id="MF_00719">
    <property type="entry name" value="CobS"/>
    <property type="match status" value="1"/>
</dbReference>
<comment type="cofactor">
    <cofactor evidence="1 19">
        <name>Mg(2+)</name>
        <dbReference type="ChEBI" id="CHEBI:18420"/>
    </cofactor>
</comment>
<dbReference type="PANTHER" id="PTHR34148">
    <property type="entry name" value="ADENOSYLCOBINAMIDE-GDP RIBAZOLETRANSFERASE"/>
    <property type="match status" value="1"/>
</dbReference>
<dbReference type="UniPathway" id="UPA00148">
    <property type="reaction ID" value="UER00238"/>
</dbReference>
<evidence type="ECO:0000256" key="14">
    <source>
        <dbReference type="ARBA" id="ARBA00025228"/>
    </source>
</evidence>
<keyword evidence="13 19" id="KW-0472">Membrane</keyword>
<evidence type="ECO:0000256" key="4">
    <source>
        <dbReference type="ARBA" id="ARBA00010561"/>
    </source>
</evidence>
<dbReference type="EMBL" id="NHRJ02000007">
    <property type="protein sequence ID" value="PZE20374.1"/>
    <property type="molecule type" value="Genomic_DNA"/>
</dbReference>
<gene>
    <name evidence="19 20" type="primary">cobS</name>
    <name evidence="20" type="ORF">CBW46_013105</name>
</gene>
<evidence type="ECO:0000256" key="19">
    <source>
        <dbReference type="HAMAP-Rule" id="MF_00719"/>
    </source>
</evidence>
<proteinExistence type="inferred from homology"/>
<comment type="pathway">
    <text evidence="3 19">Cofactor biosynthesis; adenosylcobalamin biosynthesis; adenosylcobalamin from cob(II)yrinate a,c-diamide: step 7/7.</text>
</comment>
<dbReference type="GO" id="GO:0008818">
    <property type="term" value="F:cobalamin 5'-phosphate synthase activity"/>
    <property type="evidence" value="ECO:0007669"/>
    <property type="project" value="UniProtKB-UniRule"/>
</dbReference>
<keyword evidence="12 19" id="KW-1133">Transmembrane helix</keyword>
<dbReference type="EC" id="2.7.8.26" evidence="5 19"/>
<evidence type="ECO:0000256" key="15">
    <source>
        <dbReference type="ARBA" id="ARBA00032605"/>
    </source>
</evidence>
<feature type="transmembrane region" description="Helical" evidence="19">
    <location>
        <begin position="157"/>
        <end position="181"/>
    </location>
</feature>
<evidence type="ECO:0000256" key="7">
    <source>
        <dbReference type="ARBA" id="ARBA00022475"/>
    </source>
</evidence>
<evidence type="ECO:0000256" key="5">
    <source>
        <dbReference type="ARBA" id="ARBA00013200"/>
    </source>
</evidence>
<evidence type="ECO:0000256" key="12">
    <source>
        <dbReference type="ARBA" id="ARBA00022989"/>
    </source>
</evidence>
<dbReference type="Pfam" id="PF02654">
    <property type="entry name" value="CobS"/>
    <property type="match status" value="1"/>
</dbReference>
<dbReference type="PANTHER" id="PTHR34148:SF1">
    <property type="entry name" value="ADENOSYLCOBINAMIDE-GDP RIBAZOLETRANSFERASE"/>
    <property type="match status" value="1"/>
</dbReference>
<evidence type="ECO:0000313" key="20">
    <source>
        <dbReference type="EMBL" id="PZE20374.1"/>
    </source>
</evidence>
<comment type="function">
    <text evidence="14 19">Joins adenosylcobinamide-GDP and alpha-ribazole to generate adenosylcobalamin (Ado-cobalamin). Also synthesizes adenosylcobalamin 5'-phosphate from adenosylcobinamide-GDP and alpha-ribazole 5'-phosphate.</text>
</comment>
<dbReference type="GO" id="GO:0005886">
    <property type="term" value="C:plasma membrane"/>
    <property type="evidence" value="ECO:0007669"/>
    <property type="project" value="UniProtKB-SubCell"/>
</dbReference>
<evidence type="ECO:0000256" key="11">
    <source>
        <dbReference type="ARBA" id="ARBA00022842"/>
    </source>
</evidence>
<name>A0A2W1N8X9_PAEXE</name>
<evidence type="ECO:0000256" key="9">
    <source>
        <dbReference type="ARBA" id="ARBA00022679"/>
    </source>
</evidence>
<evidence type="ECO:0000256" key="18">
    <source>
        <dbReference type="ARBA" id="ARBA00049504"/>
    </source>
</evidence>
<evidence type="ECO:0000256" key="17">
    <source>
        <dbReference type="ARBA" id="ARBA00048623"/>
    </source>
</evidence>
<dbReference type="NCBIfam" id="TIGR00317">
    <property type="entry name" value="cobS"/>
    <property type="match status" value="1"/>
</dbReference>
<evidence type="ECO:0000313" key="21">
    <source>
        <dbReference type="Proteomes" id="UP000214746"/>
    </source>
</evidence>
<comment type="caution">
    <text evidence="20">The sequence shown here is derived from an EMBL/GenBank/DDBJ whole genome shotgun (WGS) entry which is preliminary data.</text>
</comment>
<feature type="transmembrane region" description="Helical" evidence="19">
    <location>
        <begin position="270"/>
        <end position="289"/>
    </location>
</feature>
<reference evidence="20" key="1">
    <citation type="submission" date="2018-06" db="EMBL/GenBank/DDBJ databases">
        <title>Paenibacillus xerothermodurans sp. nov. an extremely dry heat resistant spore forming bacterium isolated from the soil of Cape Canaveral, Florida.</title>
        <authorList>
            <person name="Seuylemezian A."/>
            <person name="Kaur N."/>
            <person name="Patil P."/>
            <person name="Patil P."/>
            <person name="Mayilraj S."/>
            <person name="Vaishampayan P."/>
        </authorList>
    </citation>
    <scope>NUCLEOTIDE SEQUENCE [LARGE SCALE GENOMIC DNA]</scope>
    <source>
        <strain evidence="20">ATCC 27380</strain>
    </source>
</reference>
<keyword evidence="10 19" id="KW-0812">Transmembrane</keyword>
<keyword evidence="11 19" id="KW-0460">Magnesium</keyword>
<keyword evidence="21" id="KW-1185">Reference proteome</keyword>
<keyword evidence="9 19" id="KW-0808">Transferase</keyword>
<dbReference type="InterPro" id="IPR003805">
    <property type="entry name" value="CobS"/>
</dbReference>
<dbReference type="AlphaFoldDB" id="A0A2W1N8X9"/>
<dbReference type="OrthoDB" id="9794626at2"/>
<evidence type="ECO:0000256" key="6">
    <source>
        <dbReference type="ARBA" id="ARBA00015850"/>
    </source>
</evidence>
<feature type="transmembrane region" description="Helical" evidence="19">
    <location>
        <begin position="70"/>
        <end position="92"/>
    </location>
</feature>
<dbReference type="GO" id="GO:0051073">
    <property type="term" value="F:adenosylcobinamide-GDP ribazoletransferase activity"/>
    <property type="evidence" value="ECO:0007669"/>
    <property type="project" value="UniProtKB-UniRule"/>
</dbReference>
<feature type="transmembrane region" description="Helical" evidence="19">
    <location>
        <begin position="126"/>
        <end position="145"/>
    </location>
</feature>
<keyword evidence="8 19" id="KW-0169">Cobalamin biosynthesis</keyword>
<dbReference type="GO" id="GO:0009236">
    <property type="term" value="P:cobalamin biosynthetic process"/>
    <property type="evidence" value="ECO:0007669"/>
    <property type="project" value="UniProtKB-UniRule"/>
</dbReference>
<feature type="transmembrane region" description="Helical" evidence="19">
    <location>
        <begin position="44"/>
        <end position="63"/>
    </location>
</feature>
<dbReference type="RefSeq" id="WP_089200454.1">
    <property type="nucleotide sequence ID" value="NZ_NHRJ02000007.1"/>
</dbReference>
<comment type="catalytic activity">
    <reaction evidence="18 19">
        <text>alpha-ribazole 5'-phosphate + adenosylcob(III)inamide-GDP = adenosylcob(III)alamin 5'-phosphate + GMP + H(+)</text>
        <dbReference type="Rhea" id="RHEA:23560"/>
        <dbReference type="ChEBI" id="CHEBI:15378"/>
        <dbReference type="ChEBI" id="CHEBI:57918"/>
        <dbReference type="ChEBI" id="CHEBI:58115"/>
        <dbReference type="ChEBI" id="CHEBI:60487"/>
        <dbReference type="ChEBI" id="CHEBI:60493"/>
        <dbReference type="EC" id="2.7.8.26"/>
    </reaction>
</comment>
<evidence type="ECO:0000256" key="2">
    <source>
        <dbReference type="ARBA" id="ARBA00004651"/>
    </source>
</evidence>
<feature type="transmembrane region" description="Helical" evidence="19">
    <location>
        <begin position="211"/>
        <end position="228"/>
    </location>
</feature>
<keyword evidence="7 19" id="KW-1003">Cell membrane</keyword>
<organism evidence="20 21">
    <name type="scientific">Paenibacillus xerothermodurans</name>
    <dbReference type="NCBI Taxonomy" id="1977292"/>
    <lineage>
        <taxon>Bacteria</taxon>
        <taxon>Bacillati</taxon>
        <taxon>Bacillota</taxon>
        <taxon>Bacilli</taxon>
        <taxon>Bacillales</taxon>
        <taxon>Paenibacillaceae</taxon>
        <taxon>Paenibacillus</taxon>
    </lineage>
</organism>
<feature type="transmembrane region" description="Helical" evidence="19">
    <location>
        <begin position="235"/>
        <end position="258"/>
    </location>
</feature>
<evidence type="ECO:0000256" key="3">
    <source>
        <dbReference type="ARBA" id="ARBA00004663"/>
    </source>
</evidence>
<dbReference type="Proteomes" id="UP000214746">
    <property type="component" value="Unassembled WGS sequence"/>
</dbReference>
<evidence type="ECO:0000256" key="13">
    <source>
        <dbReference type="ARBA" id="ARBA00023136"/>
    </source>
</evidence>
<evidence type="ECO:0000256" key="1">
    <source>
        <dbReference type="ARBA" id="ARBA00001946"/>
    </source>
</evidence>
<evidence type="ECO:0000256" key="10">
    <source>
        <dbReference type="ARBA" id="ARBA00022692"/>
    </source>
</evidence>
<sequence length="291" mass="31405">MRTMLDLAVKGLAACAAAFQFLTRLPVPVQLVYSDALFRRSVVFYPLVGVVLGLLLSAAAALLEGRIFLAAWLEGMGSGVTAALLLAAWIGMTGALHLDGLMDTADGVLSQRSRERMLEIMKDSSVGAMGVVACAIMLLCKWALLEQWLTMPYRASAYALPLVLLWSRWFMVVAIALWPYARTGEHRGNGSHADAQRGLGSFFRGLGVRHLLLHTMLAVMLSVGLLWLAGTGPAVWVRVIGVIATATVALGTWMSFRLSRTLGGLTGDTYGAMNEILEAALLLILYIVLQQ</sequence>
<evidence type="ECO:0000256" key="8">
    <source>
        <dbReference type="ARBA" id="ARBA00022573"/>
    </source>
</evidence>
<comment type="catalytic activity">
    <reaction evidence="17 19">
        <text>alpha-ribazole + adenosylcob(III)inamide-GDP = adenosylcob(III)alamin + GMP + H(+)</text>
        <dbReference type="Rhea" id="RHEA:16049"/>
        <dbReference type="ChEBI" id="CHEBI:10329"/>
        <dbReference type="ChEBI" id="CHEBI:15378"/>
        <dbReference type="ChEBI" id="CHEBI:18408"/>
        <dbReference type="ChEBI" id="CHEBI:58115"/>
        <dbReference type="ChEBI" id="CHEBI:60487"/>
        <dbReference type="EC" id="2.7.8.26"/>
    </reaction>
</comment>
<comment type="similarity">
    <text evidence="4 19">Belongs to the CobS family.</text>
</comment>
<accession>A0A2W1N8X9</accession>
<comment type="subcellular location">
    <subcellularLocation>
        <location evidence="2 19">Cell membrane</location>
        <topology evidence="2 19">Multi-pass membrane protein</topology>
    </subcellularLocation>
</comment>